<reference evidence="1 2" key="2">
    <citation type="journal article" date="2022" name="Mol. Ecol. Resour.">
        <title>The genomes of chicory, endive, great burdock and yacon provide insights into Asteraceae paleo-polyploidization history and plant inulin production.</title>
        <authorList>
            <person name="Fan W."/>
            <person name="Wang S."/>
            <person name="Wang H."/>
            <person name="Wang A."/>
            <person name="Jiang F."/>
            <person name="Liu H."/>
            <person name="Zhao H."/>
            <person name="Xu D."/>
            <person name="Zhang Y."/>
        </authorList>
    </citation>
    <scope>NUCLEOTIDE SEQUENCE [LARGE SCALE GENOMIC DNA]</scope>
    <source>
        <strain evidence="2">cv. Niubang</strain>
    </source>
</reference>
<accession>A0ACB9EKJ3</accession>
<protein>
    <submittedName>
        <fullName evidence="1">Uncharacterized protein</fullName>
    </submittedName>
</protein>
<gene>
    <name evidence="1" type="ORF">L6452_06879</name>
</gene>
<comment type="caution">
    <text evidence="1">The sequence shown here is derived from an EMBL/GenBank/DDBJ whole genome shotgun (WGS) entry which is preliminary data.</text>
</comment>
<reference evidence="2" key="1">
    <citation type="journal article" date="2022" name="Mol. Ecol. Resour.">
        <title>The genomes of chicory, endive, great burdock and yacon provide insights into Asteraceae palaeo-polyploidization history and plant inulin production.</title>
        <authorList>
            <person name="Fan W."/>
            <person name="Wang S."/>
            <person name="Wang H."/>
            <person name="Wang A."/>
            <person name="Jiang F."/>
            <person name="Liu H."/>
            <person name="Zhao H."/>
            <person name="Xu D."/>
            <person name="Zhang Y."/>
        </authorList>
    </citation>
    <scope>NUCLEOTIDE SEQUENCE [LARGE SCALE GENOMIC DNA]</scope>
    <source>
        <strain evidence="2">cv. Niubang</strain>
    </source>
</reference>
<evidence type="ECO:0000313" key="1">
    <source>
        <dbReference type="EMBL" id="KAI3759226.1"/>
    </source>
</evidence>
<organism evidence="1 2">
    <name type="scientific">Arctium lappa</name>
    <name type="common">Greater burdock</name>
    <name type="synonym">Lappa major</name>
    <dbReference type="NCBI Taxonomy" id="4217"/>
    <lineage>
        <taxon>Eukaryota</taxon>
        <taxon>Viridiplantae</taxon>
        <taxon>Streptophyta</taxon>
        <taxon>Embryophyta</taxon>
        <taxon>Tracheophyta</taxon>
        <taxon>Spermatophyta</taxon>
        <taxon>Magnoliopsida</taxon>
        <taxon>eudicotyledons</taxon>
        <taxon>Gunneridae</taxon>
        <taxon>Pentapetalae</taxon>
        <taxon>asterids</taxon>
        <taxon>campanulids</taxon>
        <taxon>Asterales</taxon>
        <taxon>Asteraceae</taxon>
        <taxon>Carduoideae</taxon>
        <taxon>Cardueae</taxon>
        <taxon>Arctiinae</taxon>
        <taxon>Arctium</taxon>
    </lineage>
</organism>
<name>A0ACB9EKJ3_ARCLA</name>
<keyword evidence="2" id="KW-1185">Reference proteome</keyword>
<sequence>MELIEEAIREVEHKPGMLQKKGQSNSEQCMKILNLCQWVLIKLLPSMMLPQQTTEQCKSSCTRSHYSMMNDADWKESHLQSKLEQHEKQQQQSENCRKSCSSRPKLLMEKAQMMNTPDPYYQKYECKNWKPENSDTEQNKWQRKLGISSFDPTTQKEQEAQAQRNFLKAYVRPDEDQLGVKLHKNLCKWSTGDKWDNCGNCHNCAYTWKMPKTTWIVPKANHEQQLHE</sequence>
<dbReference type="Proteomes" id="UP001055879">
    <property type="component" value="Linkage Group LG02"/>
</dbReference>
<proteinExistence type="predicted"/>
<dbReference type="EMBL" id="CM042048">
    <property type="protein sequence ID" value="KAI3759226.1"/>
    <property type="molecule type" value="Genomic_DNA"/>
</dbReference>
<evidence type="ECO:0000313" key="2">
    <source>
        <dbReference type="Proteomes" id="UP001055879"/>
    </source>
</evidence>